<dbReference type="PANTHER" id="PTHR42799">
    <property type="entry name" value="MITOCHONDRIAL PEPTIDE METHIONINE SULFOXIDE REDUCTASE"/>
    <property type="match status" value="1"/>
</dbReference>
<dbReference type="EC" id="1.8.4.11" evidence="2"/>
<sequence length="185" mass="20998">MAPIASTLALGAGCYWGTEKYIVKDFQKKHPGCIKDAKVGFMSPDQDAMKNPSYRQVCSGSTGHVEVLNVELNDPALFEDLIRFFFTFHDPTTLNRQGNDAGTQYASVIFCSDEDQVKIATKVKEELQTLMDGGKVTSYSEKTIKTGIVSYTDFYPAHEEHQEYLEKNPSGYCNHRYRFRDWPEL</sequence>
<evidence type="ECO:0000259" key="8">
    <source>
        <dbReference type="Pfam" id="PF01625"/>
    </source>
</evidence>
<organism evidence="9 10">
    <name type="scientific">Cylindrotheca closterium</name>
    <dbReference type="NCBI Taxonomy" id="2856"/>
    <lineage>
        <taxon>Eukaryota</taxon>
        <taxon>Sar</taxon>
        <taxon>Stramenopiles</taxon>
        <taxon>Ochrophyta</taxon>
        <taxon>Bacillariophyta</taxon>
        <taxon>Bacillariophyceae</taxon>
        <taxon>Bacillariophycidae</taxon>
        <taxon>Bacillariales</taxon>
        <taxon>Bacillariaceae</taxon>
        <taxon>Cylindrotheca</taxon>
    </lineage>
</organism>
<dbReference type="GO" id="GO:0008113">
    <property type="term" value="F:peptide-methionine (S)-S-oxide reductase activity"/>
    <property type="evidence" value="ECO:0007669"/>
    <property type="project" value="UniProtKB-EC"/>
</dbReference>
<dbReference type="InterPro" id="IPR036509">
    <property type="entry name" value="Met_Sox_Rdtase_MsrA_sf"/>
</dbReference>
<evidence type="ECO:0000256" key="2">
    <source>
        <dbReference type="ARBA" id="ARBA00012502"/>
    </source>
</evidence>
<dbReference type="SUPFAM" id="SSF55068">
    <property type="entry name" value="Peptide methionine sulfoxide reductase"/>
    <property type="match status" value="1"/>
</dbReference>
<evidence type="ECO:0000256" key="1">
    <source>
        <dbReference type="ARBA" id="ARBA00005591"/>
    </source>
</evidence>
<comment type="catalytic activity">
    <reaction evidence="6">
        <text>L-methionyl-[protein] + [thioredoxin]-disulfide + H2O = L-methionyl-(S)-S-oxide-[protein] + [thioredoxin]-dithiol</text>
        <dbReference type="Rhea" id="RHEA:14217"/>
        <dbReference type="Rhea" id="RHEA-COMP:10698"/>
        <dbReference type="Rhea" id="RHEA-COMP:10700"/>
        <dbReference type="Rhea" id="RHEA-COMP:12313"/>
        <dbReference type="Rhea" id="RHEA-COMP:12315"/>
        <dbReference type="ChEBI" id="CHEBI:15377"/>
        <dbReference type="ChEBI" id="CHEBI:16044"/>
        <dbReference type="ChEBI" id="CHEBI:29950"/>
        <dbReference type="ChEBI" id="CHEBI:44120"/>
        <dbReference type="ChEBI" id="CHEBI:50058"/>
        <dbReference type="EC" id="1.8.4.11"/>
    </reaction>
</comment>
<evidence type="ECO:0000313" key="10">
    <source>
        <dbReference type="Proteomes" id="UP001295423"/>
    </source>
</evidence>
<dbReference type="GO" id="GO:0005737">
    <property type="term" value="C:cytoplasm"/>
    <property type="evidence" value="ECO:0007669"/>
    <property type="project" value="TreeGrafter"/>
</dbReference>
<keyword evidence="3" id="KW-0560">Oxidoreductase</keyword>
<comment type="caution">
    <text evidence="9">The sequence shown here is derived from an EMBL/GenBank/DDBJ whole genome shotgun (WGS) entry which is preliminary data.</text>
</comment>
<dbReference type="AlphaFoldDB" id="A0AAD2FQW8"/>
<evidence type="ECO:0000313" key="9">
    <source>
        <dbReference type="EMBL" id="CAJ1950078.1"/>
    </source>
</evidence>
<evidence type="ECO:0000256" key="4">
    <source>
        <dbReference type="ARBA" id="ARBA00030273"/>
    </source>
</evidence>
<comment type="similarity">
    <text evidence="1">Belongs to the MsrA Met sulfoxide reductase family.</text>
</comment>
<dbReference type="InterPro" id="IPR002569">
    <property type="entry name" value="Met_Sox_Rdtase_MsrA_dom"/>
</dbReference>
<dbReference type="Gene3D" id="3.30.1060.10">
    <property type="entry name" value="Peptide methionine sulphoxide reductase MsrA"/>
    <property type="match status" value="1"/>
</dbReference>
<dbReference type="PANTHER" id="PTHR42799:SF2">
    <property type="entry name" value="MITOCHONDRIAL PEPTIDE METHIONINE SULFOXIDE REDUCTASE"/>
    <property type="match status" value="1"/>
</dbReference>
<reference evidence="9" key="1">
    <citation type="submission" date="2023-08" db="EMBL/GenBank/DDBJ databases">
        <authorList>
            <person name="Audoor S."/>
            <person name="Bilcke G."/>
        </authorList>
    </citation>
    <scope>NUCLEOTIDE SEQUENCE</scope>
</reference>
<dbReference type="EMBL" id="CAKOGP040001759">
    <property type="protein sequence ID" value="CAJ1950078.1"/>
    <property type="molecule type" value="Genomic_DNA"/>
</dbReference>
<feature type="domain" description="Peptide methionine sulphoxide reductase MsrA" evidence="8">
    <location>
        <begin position="8"/>
        <end position="174"/>
    </location>
</feature>
<dbReference type="Proteomes" id="UP001295423">
    <property type="component" value="Unassembled WGS sequence"/>
</dbReference>
<dbReference type="InterPro" id="IPR050162">
    <property type="entry name" value="MsrA_MetSO_reductase"/>
</dbReference>
<evidence type="ECO:0000256" key="6">
    <source>
        <dbReference type="ARBA" id="ARBA00047806"/>
    </source>
</evidence>
<comment type="catalytic activity">
    <reaction evidence="7">
        <text>[thioredoxin]-disulfide + L-methionine + H2O = L-methionine (S)-S-oxide + [thioredoxin]-dithiol</text>
        <dbReference type="Rhea" id="RHEA:19993"/>
        <dbReference type="Rhea" id="RHEA-COMP:10698"/>
        <dbReference type="Rhea" id="RHEA-COMP:10700"/>
        <dbReference type="ChEBI" id="CHEBI:15377"/>
        <dbReference type="ChEBI" id="CHEBI:29950"/>
        <dbReference type="ChEBI" id="CHEBI:50058"/>
        <dbReference type="ChEBI" id="CHEBI:57844"/>
        <dbReference type="ChEBI" id="CHEBI:58772"/>
        <dbReference type="EC" id="1.8.4.11"/>
    </reaction>
</comment>
<accession>A0AAD2FQW8</accession>
<name>A0AAD2FQW8_9STRA</name>
<keyword evidence="10" id="KW-1185">Reference proteome</keyword>
<evidence type="ECO:0000256" key="5">
    <source>
        <dbReference type="ARBA" id="ARBA00030643"/>
    </source>
</evidence>
<dbReference type="Pfam" id="PF01625">
    <property type="entry name" value="PMSR"/>
    <property type="match status" value="1"/>
</dbReference>
<dbReference type="NCBIfam" id="TIGR00401">
    <property type="entry name" value="msrA"/>
    <property type="match status" value="1"/>
</dbReference>
<gene>
    <name evidence="9" type="ORF">CYCCA115_LOCUS12411</name>
</gene>
<protein>
    <recommendedName>
        <fullName evidence="2">peptide-methionine (S)-S-oxide reductase</fullName>
        <ecNumber evidence="2">1.8.4.11</ecNumber>
    </recommendedName>
    <alternativeName>
        <fullName evidence="5">Peptide-methionine (S)-S-oxide reductase</fullName>
    </alternativeName>
    <alternativeName>
        <fullName evidence="4">Protein-methionine-S-oxide reductase</fullName>
    </alternativeName>
</protein>
<dbReference type="HAMAP" id="MF_01401">
    <property type="entry name" value="MsrA"/>
    <property type="match status" value="1"/>
</dbReference>
<proteinExistence type="inferred from homology"/>
<dbReference type="GO" id="GO:0034599">
    <property type="term" value="P:cellular response to oxidative stress"/>
    <property type="evidence" value="ECO:0007669"/>
    <property type="project" value="TreeGrafter"/>
</dbReference>
<evidence type="ECO:0000256" key="3">
    <source>
        <dbReference type="ARBA" id="ARBA00023002"/>
    </source>
</evidence>
<evidence type="ECO:0000256" key="7">
    <source>
        <dbReference type="ARBA" id="ARBA00048782"/>
    </source>
</evidence>